<evidence type="ECO:0000313" key="1">
    <source>
        <dbReference type="EMBL" id="EEY67487.1"/>
    </source>
</evidence>
<keyword evidence="2" id="KW-1185">Reference proteome</keyword>
<dbReference type="Proteomes" id="UP000006643">
    <property type="component" value="Unassembled WGS sequence"/>
</dbReference>
<dbReference type="KEGG" id="pif:PITG_17581"/>
<dbReference type="VEuPathDB" id="FungiDB:PITG_17581"/>
<name>D0NWQ4_PHYIT</name>
<proteinExistence type="predicted"/>
<dbReference type="OrthoDB" id="127753at2759"/>
<protein>
    <submittedName>
        <fullName evidence="1">Uncharacterized protein</fullName>
    </submittedName>
</protein>
<dbReference type="EMBL" id="DS028177">
    <property type="protein sequence ID" value="EEY67487.1"/>
    <property type="molecule type" value="Genomic_DNA"/>
</dbReference>
<dbReference type="eggNOG" id="ENOG502RGB8">
    <property type="taxonomic scope" value="Eukaryota"/>
</dbReference>
<accession>D0NWQ4</accession>
<dbReference type="HOGENOM" id="CLU_1484782_0_0_1"/>
<dbReference type="GeneID" id="9471162"/>
<evidence type="ECO:0000313" key="2">
    <source>
        <dbReference type="Proteomes" id="UP000006643"/>
    </source>
</evidence>
<sequence length="182" mass="19816">MAHTTLYALFKPDVLGTVGYTYGKTSSEESQGGVTKEEALSGIGTYVGSALCIARVPHGKPKVWDYGVVVGYTWNNLANSDSLQATFADGTSDLAFSSEELQDLVLETYALRPCYLRGTTDVMPAKMRALHIAAHGHFNGIGQSARRNTGIVLKKRLMNPVDESQMVPVYNIETTQVEILKI</sequence>
<organism evidence="1 2">
    <name type="scientific">Phytophthora infestans (strain T30-4)</name>
    <name type="common">Potato late blight agent</name>
    <dbReference type="NCBI Taxonomy" id="403677"/>
    <lineage>
        <taxon>Eukaryota</taxon>
        <taxon>Sar</taxon>
        <taxon>Stramenopiles</taxon>
        <taxon>Oomycota</taxon>
        <taxon>Peronosporomycetes</taxon>
        <taxon>Peronosporales</taxon>
        <taxon>Peronosporaceae</taxon>
        <taxon>Phytophthora</taxon>
    </lineage>
</organism>
<dbReference type="RefSeq" id="XP_002896460.1">
    <property type="nucleotide sequence ID" value="XM_002896414.1"/>
</dbReference>
<reference evidence="2" key="1">
    <citation type="journal article" date="2009" name="Nature">
        <title>Genome sequence and analysis of the Irish potato famine pathogen Phytophthora infestans.</title>
        <authorList>
            <consortium name="The Broad Institute Genome Sequencing Platform"/>
            <person name="Haas B.J."/>
            <person name="Kamoun S."/>
            <person name="Zody M.C."/>
            <person name="Jiang R.H."/>
            <person name="Handsaker R.E."/>
            <person name="Cano L.M."/>
            <person name="Grabherr M."/>
            <person name="Kodira C.D."/>
            <person name="Raffaele S."/>
            <person name="Torto-Alalibo T."/>
            <person name="Bozkurt T.O."/>
            <person name="Ah-Fong A.M."/>
            <person name="Alvarado L."/>
            <person name="Anderson V.L."/>
            <person name="Armstrong M.R."/>
            <person name="Avrova A."/>
            <person name="Baxter L."/>
            <person name="Beynon J."/>
            <person name="Boevink P.C."/>
            <person name="Bollmann S.R."/>
            <person name="Bos J.I."/>
            <person name="Bulone V."/>
            <person name="Cai G."/>
            <person name="Cakir C."/>
            <person name="Carrington J.C."/>
            <person name="Chawner M."/>
            <person name="Conti L."/>
            <person name="Costanzo S."/>
            <person name="Ewan R."/>
            <person name="Fahlgren N."/>
            <person name="Fischbach M.A."/>
            <person name="Fugelstad J."/>
            <person name="Gilroy E.M."/>
            <person name="Gnerre S."/>
            <person name="Green P.J."/>
            <person name="Grenville-Briggs L.J."/>
            <person name="Griffith J."/>
            <person name="Grunwald N.J."/>
            <person name="Horn K."/>
            <person name="Horner N.R."/>
            <person name="Hu C.H."/>
            <person name="Huitema E."/>
            <person name="Jeong D.H."/>
            <person name="Jones A.M."/>
            <person name="Jones J.D."/>
            <person name="Jones R.W."/>
            <person name="Karlsson E.K."/>
            <person name="Kunjeti S.G."/>
            <person name="Lamour K."/>
            <person name="Liu Z."/>
            <person name="Ma L."/>
            <person name="Maclean D."/>
            <person name="Chibucos M.C."/>
            <person name="McDonald H."/>
            <person name="McWalters J."/>
            <person name="Meijer H.J."/>
            <person name="Morgan W."/>
            <person name="Morris P.F."/>
            <person name="Munro C.A."/>
            <person name="O'Neill K."/>
            <person name="Ospina-Giraldo M."/>
            <person name="Pinzon A."/>
            <person name="Pritchard L."/>
            <person name="Ramsahoye B."/>
            <person name="Ren Q."/>
            <person name="Restrepo S."/>
            <person name="Roy S."/>
            <person name="Sadanandom A."/>
            <person name="Savidor A."/>
            <person name="Schornack S."/>
            <person name="Schwartz D.C."/>
            <person name="Schumann U.D."/>
            <person name="Schwessinger B."/>
            <person name="Seyer L."/>
            <person name="Sharpe T."/>
            <person name="Silvar C."/>
            <person name="Song J."/>
            <person name="Studholme D.J."/>
            <person name="Sykes S."/>
            <person name="Thines M."/>
            <person name="van de Vondervoort P.J."/>
            <person name="Phuntumart V."/>
            <person name="Wawra S."/>
            <person name="Weide R."/>
            <person name="Win J."/>
            <person name="Young C."/>
            <person name="Zhou S."/>
            <person name="Fry W."/>
            <person name="Meyers B.C."/>
            <person name="van West P."/>
            <person name="Ristaino J."/>
            <person name="Govers F."/>
            <person name="Birch P.R."/>
            <person name="Whisson S.C."/>
            <person name="Judelson H.S."/>
            <person name="Nusbaum C."/>
        </authorList>
    </citation>
    <scope>NUCLEOTIDE SEQUENCE [LARGE SCALE GENOMIC DNA]</scope>
    <source>
        <strain evidence="2">T30-4</strain>
    </source>
</reference>
<dbReference type="AlphaFoldDB" id="D0NWQ4"/>
<dbReference type="InParanoid" id="D0NWQ4"/>
<dbReference type="OMA" id="QGKPKVW"/>
<gene>
    <name evidence="1" type="ORF">PITG_17581</name>
</gene>